<dbReference type="EMBL" id="JAGSPB010000004">
    <property type="protein sequence ID" value="MBV7267546.1"/>
    <property type="molecule type" value="Genomic_DNA"/>
</dbReference>
<protein>
    <submittedName>
        <fullName evidence="1">Uncharacterized protein</fullName>
    </submittedName>
</protein>
<sequence>MELETKKTGAAVIAAIVLLSYLNALSVIFQASEEAQAAPEASLAVAE</sequence>
<reference evidence="1 2" key="1">
    <citation type="submission" date="2021-04" db="EMBL/GenBank/DDBJ databases">
        <authorList>
            <person name="Pira H."/>
            <person name="Risdian C."/>
            <person name="Wink J."/>
        </authorList>
    </citation>
    <scope>NUCLEOTIDE SEQUENCE [LARGE SCALE GENOMIC DNA]</scope>
    <source>
        <strain evidence="1 2">WH131</strain>
    </source>
</reference>
<keyword evidence="2" id="KW-1185">Reference proteome</keyword>
<organism evidence="1 2">
    <name type="scientific">Erythrobacter ani</name>
    <dbReference type="NCBI Taxonomy" id="2827235"/>
    <lineage>
        <taxon>Bacteria</taxon>
        <taxon>Pseudomonadati</taxon>
        <taxon>Pseudomonadota</taxon>
        <taxon>Alphaproteobacteria</taxon>
        <taxon>Sphingomonadales</taxon>
        <taxon>Erythrobacteraceae</taxon>
        <taxon>Erythrobacter/Porphyrobacter group</taxon>
        <taxon>Erythrobacter</taxon>
    </lineage>
</organism>
<evidence type="ECO:0000313" key="1">
    <source>
        <dbReference type="EMBL" id="MBV7267546.1"/>
    </source>
</evidence>
<proteinExistence type="predicted"/>
<evidence type="ECO:0000313" key="2">
    <source>
        <dbReference type="Proteomes" id="UP000699975"/>
    </source>
</evidence>
<accession>A0ABS6SRU7</accession>
<comment type="caution">
    <text evidence="1">The sequence shown here is derived from an EMBL/GenBank/DDBJ whole genome shotgun (WGS) entry which is preliminary data.</text>
</comment>
<name>A0ABS6SRU7_9SPHN</name>
<gene>
    <name evidence="1" type="ORF">KCG45_15270</name>
</gene>
<dbReference type="RefSeq" id="WP_218318083.1">
    <property type="nucleotide sequence ID" value="NZ_JAGSPB010000004.1"/>
</dbReference>
<dbReference type="Proteomes" id="UP000699975">
    <property type="component" value="Unassembled WGS sequence"/>
</dbReference>